<feature type="non-terminal residue" evidence="4">
    <location>
        <position position="485"/>
    </location>
</feature>
<dbReference type="OMA" id="SRWEVEI"/>
<dbReference type="Gramene" id="ESQ27468">
    <property type="protein sequence ID" value="ESQ27468"/>
    <property type="gene ID" value="EUTSA_v10019612mg"/>
</dbReference>
<proteinExistence type="predicted"/>
<feature type="region of interest" description="Disordered" evidence="2">
    <location>
        <begin position="409"/>
        <end position="431"/>
    </location>
</feature>
<evidence type="ECO:0000313" key="5">
    <source>
        <dbReference type="Proteomes" id="UP000030689"/>
    </source>
</evidence>
<evidence type="ECO:0000259" key="3">
    <source>
        <dbReference type="PROSITE" id="PS50128"/>
    </source>
</evidence>
<dbReference type="SUPFAM" id="SSF109905">
    <property type="entry name" value="Surp module (SWAP domain)"/>
    <property type="match status" value="3"/>
</dbReference>
<organism evidence="4 5">
    <name type="scientific">Eutrema salsugineum</name>
    <name type="common">Saltwater cress</name>
    <name type="synonym">Sisymbrium salsugineum</name>
    <dbReference type="NCBI Taxonomy" id="72664"/>
    <lineage>
        <taxon>Eukaryota</taxon>
        <taxon>Viridiplantae</taxon>
        <taxon>Streptophyta</taxon>
        <taxon>Embryophyta</taxon>
        <taxon>Tracheophyta</taxon>
        <taxon>Spermatophyta</taxon>
        <taxon>Magnoliopsida</taxon>
        <taxon>eudicotyledons</taxon>
        <taxon>Gunneridae</taxon>
        <taxon>Pentapetalae</taxon>
        <taxon>rosids</taxon>
        <taxon>malvids</taxon>
        <taxon>Brassicales</taxon>
        <taxon>Brassicaceae</taxon>
        <taxon>Eutremeae</taxon>
        <taxon>Eutrema</taxon>
    </lineage>
</organism>
<dbReference type="InterPro" id="IPR035967">
    <property type="entry name" value="SWAP/Surp_sf"/>
</dbReference>
<reference evidence="4 5" key="1">
    <citation type="journal article" date="2013" name="Front. Plant Sci.">
        <title>The Reference Genome of the Halophytic Plant Eutrema salsugineum.</title>
        <authorList>
            <person name="Yang R."/>
            <person name="Jarvis D.E."/>
            <person name="Chen H."/>
            <person name="Beilstein M.A."/>
            <person name="Grimwood J."/>
            <person name="Jenkins J."/>
            <person name="Shu S."/>
            <person name="Prochnik S."/>
            <person name="Xin M."/>
            <person name="Ma C."/>
            <person name="Schmutz J."/>
            <person name="Wing R.A."/>
            <person name="Mitchell-Olds T."/>
            <person name="Schumaker K.S."/>
            <person name="Wang X."/>
        </authorList>
    </citation>
    <scope>NUCLEOTIDE SEQUENCE [LARGE SCALE GENOMIC DNA]</scope>
</reference>
<evidence type="ECO:0000256" key="1">
    <source>
        <dbReference type="ARBA" id="ARBA00022664"/>
    </source>
</evidence>
<dbReference type="eggNOG" id="KOG0007">
    <property type="taxonomic scope" value="Eukaryota"/>
</dbReference>
<feature type="domain" description="SURP motif" evidence="3">
    <location>
        <begin position="222"/>
        <end position="265"/>
    </location>
</feature>
<dbReference type="PANTHER" id="PTHR15316">
    <property type="entry name" value="SPLICEOSOME ASSOCIATED PROTEIN 114/SWAP SPLICING FACTOR-RELATED"/>
    <property type="match status" value="1"/>
</dbReference>
<feature type="compositionally biased region" description="Basic and acidic residues" evidence="2">
    <location>
        <begin position="421"/>
        <end position="431"/>
    </location>
</feature>
<dbReference type="PANTHER" id="PTHR15316:SF10">
    <property type="entry name" value="SURP MOTIF DOMAIN-CONTAINING PROTEIN"/>
    <property type="match status" value="1"/>
</dbReference>
<dbReference type="Proteomes" id="UP000030689">
    <property type="component" value="Unassembled WGS sequence"/>
</dbReference>
<dbReference type="Pfam" id="PF01805">
    <property type="entry name" value="Surp"/>
    <property type="match status" value="3"/>
</dbReference>
<evidence type="ECO:0000256" key="2">
    <source>
        <dbReference type="SAM" id="MobiDB-lite"/>
    </source>
</evidence>
<dbReference type="SMART" id="SM00648">
    <property type="entry name" value="SWAP"/>
    <property type="match status" value="3"/>
</dbReference>
<dbReference type="PROSITE" id="PS50128">
    <property type="entry name" value="SURP"/>
    <property type="match status" value="2"/>
</dbReference>
<dbReference type="AlphaFoldDB" id="V4KJK6"/>
<name>V4KJK6_EUTSA</name>
<accession>V4KJK6</accession>
<dbReference type="KEGG" id="eus:EUTSA_v10019612mg"/>
<dbReference type="GO" id="GO:0071013">
    <property type="term" value="C:catalytic step 2 spliceosome"/>
    <property type="evidence" value="ECO:0007669"/>
    <property type="project" value="TreeGrafter"/>
</dbReference>
<dbReference type="EMBL" id="KI517953">
    <property type="protein sequence ID" value="ESQ27468.1"/>
    <property type="molecule type" value="Genomic_DNA"/>
</dbReference>
<dbReference type="GO" id="GO:0045292">
    <property type="term" value="P:mRNA cis splicing, via spliceosome"/>
    <property type="evidence" value="ECO:0007669"/>
    <property type="project" value="InterPro"/>
</dbReference>
<keyword evidence="1" id="KW-0507">mRNA processing</keyword>
<dbReference type="Gene3D" id="1.10.10.790">
    <property type="entry name" value="Surp module"/>
    <property type="match status" value="3"/>
</dbReference>
<dbReference type="GO" id="GO:0005686">
    <property type="term" value="C:U2 snRNP"/>
    <property type="evidence" value="ECO:0007669"/>
    <property type="project" value="TreeGrafter"/>
</dbReference>
<dbReference type="GO" id="GO:0000381">
    <property type="term" value="P:regulation of alternative mRNA splicing, via spliceosome"/>
    <property type="evidence" value="ECO:0007669"/>
    <property type="project" value="TreeGrafter"/>
</dbReference>
<feature type="non-terminal residue" evidence="4">
    <location>
        <position position="1"/>
    </location>
</feature>
<evidence type="ECO:0000313" key="4">
    <source>
        <dbReference type="EMBL" id="ESQ27468.1"/>
    </source>
</evidence>
<dbReference type="STRING" id="72664.V4KJK6"/>
<dbReference type="SUPFAM" id="SSF54236">
    <property type="entry name" value="Ubiquitin-like"/>
    <property type="match status" value="1"/>
</dbReference>
<dbReference type="InterPro" id="IPR045146">
    <property type="entry name" value="SF3A1"/>
</dbReference>
<keyword evidence="5" id="KW-1185">Reference proteome</keyword>
<dbReference type="InterPro" id="IPR029071">
    <property type="entry name" value="Ubiquitin-like_domsf"/>
</dbReference>
<dbReference type="Gene3D" id="3.10.20.90">
    <property type="entry name" value="Phosphatidylinositol 3-kinase Catalytic Subunit, Chain A, domain 1"/>
    <property type="match status" value="1"/>
</dbReference>
<gene>
    <name evidence="4" type="ORF">EUTSA_v10019612mg</name>
</gene>
<dbReference type="InterPro" id="IPR000061">
    <property type="entry name" value="Surp"/>
</dbReference>
<feature type="domain" description="SURP motif" evidence="3">
    <location>
        <begin position="283"/>
        <end position="325"/>
    </location>
</feature>
<sequence>SSDPYHAFYLKKRDEYVAHYKDGTLDIRFPAVNDSEPPPDRNKQVFSFPPGITLMELGIIKLTAQFVARYGRDFCKNNFYKGLVVVYQRVLRPRNVFPANTVLEGFFHCLQLEKLDEKLIELHAFVGGLDFFTHMDDADFSATMPPPQPLSALMTDPDMPPLRYELRAQNQDGAAIQVPHVPDTRECVGDAEPDLGPLSPLRPGRSTSSIFPARISLKELGIIKLTAQFVARYGKRFRRALMMRAVMNPHCEFMFFRRDPWPQFQLMEPAEIRFHIFKQELVIIKLTALFVARYGMLFCRNLMKKPTDRRFSFYCLVVDAYSKVLRTSSAAYTETVLEEYFQWLQWEELEQEEEGAPMALLELHVFVESVDFFAQMEDDLYSDIMGNQLTRMHRDLYDLYASPSTGMMQRAPTMPGMSSRLPEEPEPKRQKFDESARVLEDQIRVSVPTPDGRQVVDITVKSLSENVASLKEIIAGVVQIPAKQI</sequence>
<dbReference type="GO" id="GO:0003723">
    <property type="term" value="F:RNA binding"/>
    <property type="evidence" value="ECO:0007669"/>
    <property type="project" value="InterPro"/>
</dbReference>
<dbReference type="GO" id="GO:0071004">
    <property type="term" value="C:U2-type prespliceosome"/>
    <property type="evidence" value="ECO:0007669"/>
    <property type="project" value="TreeGrafter"/>
</dbReference>
<protein>
    <recommendedName>
        <fullName evidence="3">SURP motif domain-containing protein</fullName>
    </recommendedName>
</protein>